<dbReference type="PANTHER" id="PTHR21310:SF15">
    <property type="entry name" value="AMINOGLYCOSIDE PHOSPHOTRANSFERASE DOMAIN-CONTAINING PROTEIN"/>
    <property type="match status" value="1"/>
</dbReference>
<dbReference type="InterPro" id="IPR011009">
    <property type="entry name" value="Kinase-like_dom_sf"/>
</dbReference>
<evidence type="ECO:0000313" key="2">
    <source>
        <dbReference type="EMBL" id="EEQ29940.1"/>
    </source>
</evidence>
<feature type="domain" description="Aminoglycoside phosphotransferase" evidence="1">
    <location>
        <begin position="210"/>
        <end position="257"/>
    </location>
</feature>
<dbReference type="Pfam" id="PF01636">
    <property type="entry name" value="APH"/>
    <property type="match status" value="1"/>
</dbReference>
<gene>
    <name evidence="2" type="ORF">MCYG_02759</name>
</gene>
<accession>C5FGQ5</accession>
<dbReference type="Gene3D" id="3.90.1200.10">
    <property type="match status" value="1"/>
</dbReference>
<dbReference type="InterPro" id="IPR002575">
    <property type="entry name" value="Aminoglycoside_PTrfase"/>
</dbReference>
<dbReference type="OMA" id="LNIAWQY"/>
<dbReference type="PANTHER" id="PTHR21310">
    <property type="entry name" value="AMINOGLYCOSIDE PHOSPHOTRANSFERASE-RELATED-RELATED"/>
    <property type="match status" value="1"/>
</dbReference>
<dbReference type="GeneID" id="9223037"/>
<dbReference type="STRING" id="554155.C5FGQ5"/>
<dbReference type="RefSeq" id="XP_002849825.1">
    <property type="nucleotide sequence ID" value="XM_002849779.1"/>
</dbReference>
<dbReference type="SUPFAM" id="SSF56112">
    <property type="entry name" value="Protein kinase-like (PK-like)"/>
    <property type="match status" value="1"/>
</dbReference>
<organism evidence="2 3">
    <name type="scientific">Arthroderma otae (strain ATCC MYA-4605 / CBS 113480)</name>
    <name type="common">Microsporum canis</name>
    <dbReference type="NCBI Taxonomy" id="554155"/>
    <lineage>
        <taxon>Eukaryota</taxon>
        <taxon>Fungi</taxon>
        <taxon>Dikarya</taxon>
        <taxon>Ascomycota</taxon>
        <taxon>Pezizomycotina</taxon>
        <taxon>Eurotiomycetes</taxon>
        <taxon>Eurotiomycetidae</taxon>
        <taxon>Onygenales</taxon>
        <taxon>Arthrodermataceae</taxon>
        <taxon>Microsporum</taxon>
    </lineage>
</organism>
<protein>
    <recommendedName>
        <fullName evidence="1">Aminoglycoside phosphotransferase domain-containing protein</fullName>
    </recommendedName>
</protein>
<dbReference type="eggNOG" id="ENOG502SHFW">
    <property type="taxonomic scope" value="Eukaryota"/>
</dbReference>
<dbReference type="VEuPathDB" id="FungiDB:MCYG_02759"/>
<sequence>MNPYEANPDKIPESDRFADVPLYGRYYPRPDDFKPDQRHCNSTTPESLEYWEGVLKLCDTSVRIYENTDGGRDVFALGSVIVKSSHLKTELKGRRACRDYSLADANEVKATALVRGIVKDIAIPEIYFAGKKRPSLMTVKYQIRDRAVLVQSRIPGVGLNIAWQYLEADKKASFKEQARDFLRLLNAQKSPFCGPSYVVPDSEPTAHRGIQEKEADILFQNPDTSDLGLMHNDLTHSNIIVDNDRIVGVVDWEMAGYFGWERAAKVHISIRSLTRECFAHLDLDEEFLLDIIYWNDLYEADH</sequence>
<dbReference type="OrthoDB" id="8300194at2759"/>
<keyword evidence="3" id="KW-1185">Reference proteome</keyword>
<dbReference type="InterPro" id="IPR051678">
    <property type="entry name" value="AGP_Transferase"/>
</dbReference>
<evidence type="ECO:0000313" key="3">
    <source>
        <dbReference type="Proteomes" id="UP000002035"/>
    </source>
</evidence>
<reference evidence="3" key="1">
    <citation type="journal article" date="2012" name="MBio">
        <title>Comparative genome analysis of Trichophyton rubrum and related dermatophytes reveals candidate genes involved in infection.</title>
        <authorList>
            <person name="Martinez D.A."/>
            <person name="Oliver B.G."/>
            <person name="Graeser Y."/>
            <person name="Goldberg J.M."/>
            <person name="Li W."/>
            <person name="Martinez-Rossi N.M."/>
            <person name="Monod M."/>
            <person name="Shelest E."/>
            <person name="Barton R.C."/>
            <person name="Birch E."/>
            <person name="Brakhage A.A."/>
            <person name="Chen Z."/>
            <person name="Gurr S.J."/>
            <person name="Heiman D."/>
            <person name="Heitman J."/>
            <person name="Kosti I."/>
            <person name="Rossi A."/>
            <person name="Saif S."/>
            <person name="Samalova M."/>
            <person name="Saunders C.W."/>
            <person name="Shea T."/>
            <person name="Summerbell R.C."/>
            <person name="Xu J."/>
            <person name="Young S."/>
            <person name="Zeng Q."/>
            <person name="Birren B.W."/>
            <person name="Cuomo C.A."/>
            <person name="White T.C."/>
        </authorList>
    </citation>
    <scope>NUCLEOTIDE SEQUENCE [LARGE SCALE GENOMIC DNA]</scope>
    <source>
        <strain evidence="3">ATCC MYA-4605 / CBS 113480</strain>
    </source>
</reference>
<dbReference type="HOGENOM" id="CLU_052378_0_0_1"/>
<dbReference type="EMBL" id="DS995702">
    <property type="protein sequence ID" value="EEQ29940.1"/>
    <property type="molecule type" value="Genomic_DNA"/>
</dbReference>
<evidence type="ECO:0000259" key="1">
    <source>
        <dbReference type="Pfam" id="PF01636"/>
    </source>
</evidence>
<proteinExistence type="predicted"/>
<dbReference type="AlphaFoldDB" id="C5FGQ5"/>
<name>C5FGQ5_ARTOC</name>
<dbReference type="Proteomes" id="UP000002035">
    <property type="component" value="Unassembled WGS sequence"/>
</dbReference>